<dbReference type="Proteomes" id="UP000053257">
    <property type="component" value="Unassembled WGS sequence"/>
</dbReference>
<feature type="chain" id="PRO_5002169459" description="Cell wall protein" evidence="1">
    <location>
        <begin position="18"/>
        <end position="256"/>
    </location>
</feature>
<name>A0A0C3RXN6_PHLG1</name>
<keyword evidence="3" id="KW-1185">Reference proteome</keyword>
<protein>
    <recommendedName>
        <fullName evidence="4">Cell wall protein</fullName>
    </recommendedName>
</protein>
<evidence type="ECO:0000256" key="1">
    <source>
        <dbReference type="SAM" id="SignalP"/>
    </source>
</evidence>
<reference evidence="2 3" key="1">
    <citation type="journal article" date="2014" name="PLoS Genet.">
        <title>Analysis of the Phlebiopsis gigantea genome, transcriptome and secretome provides insight into its pioneer colonization strategies of wood.</title>
        <authorList>
            <person name="Hori C."/>
            <person name="Ishida T."/>
            <person name="Igarashi K."/>
            <person name="Samejima M."/>
            <person name="Suzuki H."/>
            <person name="Master E."/>
            <person name="Ferreira P."/>
            <person name="Ruiz-Duenas F.J."/>
            <person name="Held B."/>
            <person name="Canessa P."/>
            <person name="Larrondo L.F."/>
            <person name="Schmoll M."/>
            <person name="Druzhinina I.S."/>
            <person name="Kubicek C.P."/>
            <person name="Gaskell J.A."/>
            <person name="Kersten P."/>
            <person name="St John F."/>
            <person name="Glasner J."/>
            <person name="Sabat G."/>
            <person name="Splinter BonDurant S."/>
            <person name="Syed K."/>
            <person name="Yadav J."/>
            <person name="Mgbeahuruike A.C."/>
            <person name="Kovalchuk A."/>
            <person name="Asiegbu F.O."/>
            <person name="Lackner G."/>
            <person name="Hoffmeister D."/>
            <person name="Rencoret J."/>
            <person name="Gutierrez A."/>
            <person name="Sun H."/>
            <person name="Lindquist E."/>
            <person name="Barry K."/>
            <person name="Riley R."/>
            <person name="Grigoriev I.V."/>
            <person name="Henrissat B."/>
            <person name="Kues U."/>
            <person name="Berka R.M."/>
            <person name="Martinez A.T."/>
            <person name="Covert S.F."/>
            <person name="Blanchette R.A."/>
            <person name="Cullen D."/>
        </authorList>
    </citation>
    <scope>NUCLEOTIDE SEQUENCE [LARGE SCALE GENOMIC DNA]</scope>
    <source>
        <strain evidence="2 3">11061_1 CR5-6</strain>
    </source>
</reference>
<feature type="signal peptide" evidence="1">
    <location>
        <begin position="1"/>
        <end position="17"/>
    </location>
</feature>
<dbReference type="EMBL" id="KN840512">
    <property type="protein sequence ID" value="KIP06706.1"/>
    <property type="molecule type" value="Genomic_DNA"/>
</dbReference>
<dbReference type="OrthoDB" id="2795185at2759"/>
<evidence type="ECO:0000313" key="2">
    <source>
        <dbReference type="EMBL" id="KIP06706.1"/>
    </source>
</evidence>
<gene>
    <name evidence="2" type="ORF">PHLGIDRAFT_448735</name>
</gene>
<sequence>MRFFIPTILLFVSSGLALPYPMLNQHALRSVPKRSLEKRDAVCGADFRSLVNSDSCAGKSPAFVLATPNAVVVTAQAQPPVPDNVQCDHVVELQLLNSVAQTSGLCGVLTALEAADSTKKKATMLDNAAQHISALQNLNFVQDTVNNQKKTVIQRALKGSAQGTTTLDAAVKDYLSKVKSDGEAVATTLDTDIGTIITAAKGVLATLPDGKGGSRSRDPKDVVKRNLQQALDTYSKSSTTVGSTFKTVLTSVGLTA</sequence>
<evidence type="ECO:0000313" key="3">
    <source>
        <dbReference type="Proteomes" id="UP000053257"/>
    </source>
</evidence>
<proteinExistence type="predicted"/>
<dbReference type="AlphaFoldDB" id="A0A0C3RXN6"/>
<organism evidence="2 3">
    <name type="scientific">Phlebiopsis gigantea (strain 11061_1 CR5-6)</name>
    <name type="common">White-rot fungus</name>
    <name type="synonym">Peniophora gigantea</name>
    <dbReference type="NCBI Taxonomy" id="745531"/>
    <lineage>
        <taxon>Eukaryota</taxon>
        <taxon>Fungi</taxon>
        <taxon>Dikarya</taxon>
        <taxon>Basidiomycota</taxon>
        <taxon>Agaricomycotina</taxon>
        <taxon>Agaricomycetes</taxon>
        <taxon>Polyporales</taxon>
        <taxon>Phanerochaetaceae</taxon>
        <taxon>Phlebiopsis</taxon>
    </lineage>
</organism>
<evidence type="ECO:0008006" key="4">
    <source>
        <dbReference type="Google" id="ProtNLM"/>
    </source>
</evidence>
<keyword evidence="1" id="KW-0732">Signal</keyword>
<dbReference type="HOGENOM" id="CLU_1086287_0_0_1"/>
<accession>A0A0C3RXN6</accession>